<reference evidence="2" key="1">
    <citation type="submission" date="2022-01" db="EMBL/GenBank/DDBJ databases">
        <authorList>
            <person name="King R."/>
        </authorList>
    </citation>
    <scope>NUCLEOTIDE SEQUENCE</scope>
</reference>
<feature type="region of interest" description="Disordered" evidence="1">
    <location>
        <begin position="53"/>
        <end position="119"/>
    </location>
</feature>
<sequence>MVGDHARYVHVDHLRKCHINNEIESSEETHIPILYKPLNVPPEQANLNLSSDVSEIPNMSNPPIVSVQTSNCDEKNSATKLKINTSSEKMSSPPRQDDSEFSALRRSNREIKKPAKYLE</sequence>
<evidence type="ECO:0000256" key="1">
    <source>
        <dbReference type="SAM" id="MobiDB-lite"/>
    </source>
</evidence>
<organism evidence="2 3">
    <name type="scientific">Ceutorhynchus assimilis</name>
    <name type="common">cabbage seed weevil</name>
    <dbReference type="NCBI Taxonomy" id="467358"/>
    <lineage>
        <taxon>Eukaryota</taxon>
        <taxon>Metazoa</taxon>
        <taxon>Ecdysozoa</taxon>
        <taxon>Arthropoda</taxon>
        <taxon>Hexapoda</taxon>
        <taxon>Insecta</taxon>
        <taxon>Pterygota</taxon>
        <taxon>Neoptera</taxon>
        <taxon>Endopterygota</taxon>
        <taxon>Coleoptera</taxon>
        <taxon>Polyphaga</taxon>
        <taxon>Cucujiformia</taxon>
        <taxon>Curculionidae</taxon>
        <taxon>Ceutorhynchinae</taxon>
        <taxon>Ceutorhynchus</taxon>
    </lineage>
</organism>
<proteinExistence type="predicted"/>
<dbReference type="Proteomes" id="UP001152799">
    <property type="component" value="Chromosome 9"/>
</dbReference>
<protein>
    <submittedName>
        <fullName evidence="2">Uncharacterized protein</fullName>
    </submittedName>
</protein>
<dbReference type="EMBL" id="OU892285">
    <property type="protein sequence ID" value="CAG9773569.1"/>
    <property type="molecule type" value="Genomic_DNA"/>
</dbReference>
<feature type="compositionally biased region" description="Polar residues" evidence="1">
    <location>
        <begin position="53"/>
        <end position="71"/>
    </location>
</feature>
<gene>
    <name evidence="2" type="ORF">CEUTPL_LOCUS13958</name>
</gene>
<dbReference type="AlphaFoldDB" id="A0A9N9N0B2"/>
<evidence type="ECO:0000313" key="2">
    <source>
        <dbReference type="EMBL" id="CAG9773569.1"/>
    </source>
</evidence>
<evidence type="ECO:0000313" key="3">
    <source>
        <dbReference type="Proteomes" id="UP001152799"/>
    </source>
</evidence>
<keyword evidence="3" id="KW-1185">Reference proteome</keyword>
<accession>A0A9N9N0B2</accession>
<name>A0A9N9N0B2_9CUCU</name>
<feature type="compositionally biased region" description="Basic and acidic residues" evidence="1">
    <location>
        <begin position="107"/>
        <end position="119"/>
    </location>
</feature>
<feature type="compositionally biased region" description="Polar residues" evidence="1">
    <location>
        <begin position="78"/>
        <end position="94"/>
    </location>
</feature>